<accession>A0A645GPE4</accession>
<proteinExistence type="predicted"/>
<gene>
    <name evidence="1" type="ORF">SDC9_176226</name>
</gene>
<dbReference type="AlphaFoldDB" id="A0A645GPE4"/>
<dbReference type="EMBL" id="VSSQ01079194">
    <property type="protein sequence ID" value="MPN28781.1"/>
    <property type="molecule type" value="Genomic_DNA"/>
</dbReference>
<reference evidence="1" key="1">
    <citation type="submission" date="2019-08" db="EMBL/GenBank/DDBJ databases">
        <authorList>
            <person name="Kucharzyk K."/>
            <person name="Murdoch R.W."/>
            <person name="Higgins S."/>
            <person name="Loffler F."/>
        </authorList>
    </citation>
    <scope>NUCLEOTIDE SEQUENCE</scope>
</reference>
<sequence>MVGKQAQAHGDVADPVGIGMNNGVGHRLAHRRFHIPHFVQGGVQLGQKAGRRGAGEALVGRAGQKGDHRLVCMLHMY</sequence>
<name>A0A645GPE4_9ZZZZ</name>
<evidence type="ECO:0000313" key="1">
    <source>
        <dbReference type="EMBL" id="MPN28781.1"/>
    </source>
</evidence>
<protein>
    <submittedName>
        <fullName evidence="1">Uncharacterized protein</fullName>
    </submittedName>
</protein>
<comment type="caution">
    <text evidence="1">The sequence shown here is derived from an EMBL/GenBank/DDBJ whole genome shotgun (WGS) entry which is preliminary data.</text>
</comment>
<organism evidence="1">
    <name type="scientific">bioreactor metagenome</name>
    <dbReference type="NCBI Taxonomy" id="1076179"/>
    <lineage>
        <taxon>unclassified sequences</taxon>
        <taxon>metagenomes</taxon>
        <taxon>ecological metagenomes</taxon>
    </lineage>
</organism>